<keyword evidence="2" id="KW-0288">FMN</keyword>
<protein>
    <submittedName>
        <fullName evidence="6">3-hydroxypropanoate dehydrogenase</fullName>
    </submittedName>
</protein>
<organism evidence="6 7">
    <name type="scientific">Marinobacterium stanieri</name>
    <dbReference type="NCBI Taxonomy" id="49186"/>
    <lineage>
        <taxon>Bacteria</taxon>
        <taxon>Pseudomonadati</taxon>
        <taxon>Pseudomonadota</taxon>
        <taxon>Gammaproteobacteria</taxon>
        <taxon>Oceanospirillales</taxon>
        <taxon>Oceanospirillaceae</taxon>
        <taxon>Marinobacterium</taxon>
    </lineage>
</organism>
<sequence>MKPALNQNALDQLFFQAHSYNQFTDQAVSEETIEQLYDLLKWGPTSMNTQPARYLFLRTPEAREQLLPALMDSNAEKTRQAPLTVIIASDTEFYEHLQTQFKAYDAAPMFRENNALAEATAFRNSSLQGAYLMLAARALGLDAGAMSGFDPEAVNKTFFPDGQWKVNFIVNLGYGAEGGHHPRGDRLSFEQAAQIL</sequence>
<feature type="domain" description="Nitroreductase" evidence="5">
    <location>
        <begin position="18"/>
        <end position="174"/>
    </location>
</feature>
<dbReference type="Gene3D" id="3.40.109.10">
    <property type="entry name" value="NADH Oxidase"/>
    <property type="match status" value="1"/>
</dbReference>
<dbReference type="PANTHER" id="PTHR43543:SF1">
    <property type="entry name" value="MALONIC SEMIALDEHYDE REDUCTASE RUTE-RELATED"/>
    <property type="match status" value="1"/>
</dbReference>
<dbReference type="Proteomes" id="UP000186895">
    <property type="component" value="Unassembled WGS sequence"/>
</dbReference>
<dbReference type="InterPro" id="IPR000415">
    <property type="entry name" value="Nitroreductase-like"/>
</dbReference>
<name>A0A1N6PBQ4_9GAMM</name>
<keyword evidence="7" id="KW-1185">Reference proteome</keyword>
<evidence type="ECO:0000256" key="2">
    <source>
        <dbReference type="ARBA" id="ARBA00022643"/>
    </source>
</evidence>
<evidence type="ECO:0000259" key="5">
    <source>
        <dbReference type="Pfam" id="PF00881"/>
    </source>
</evidence>
<dbReference type="SUPFAM" id="SSF55469">
    <property type="entry name" value="FMN-dependent nitroreductase-like"/>
    <property type="match status" value="1"/>
</dbReference>
<dbReference type="Pfam" id="PF00881">
    <property type="entry name" value="Nitroreductase"/>
    <property type="match status" value="1"/>
</dbReference>
<dbReference type="InterPro" id="IPR023936">
    <property type="entry name" value="RutE-like"/>
</dbReference>
<reference evidence="6 7" key="1">
    <citation type="submission" date="2017-01" db="EMBL/GenBank/DDBJ databases">
        <authorList>
            <person name="Mah S.A."/>
            <person name="Swanson W.J."/>
            <person name="Moy G.W."/>
            <person name="Vacquier V.D."/>
        </authorList>
    </citation>
    <scope>NUCLEOTIDE SEQUENCE [LARGE SCALE GENOMIC DNA]</scope>
    <source>
        <strain evidence="6 7">DSM 7027</strain>
    </source>
</reference>
<keyword evidence="3" id="KW-0521">NADP</keyword>
<accession>A0A1N6PBQ4</accession>
<dbReference type="EMBL" id="FTMN01000001">
    <property type="protein sequence ID" value="SIQ01612.1"/>
    <property type="molecule type" value="Genomic_DNA"/>
</dbReference>
<gene>
    <name evidence="6" type="ORF">SAMN05421647_101917</name>
</gene>
<dbReference type="InterPro" id="IPR050461">
    <property type="entry name" value="Nitroreductase_HadB/RutE"/>
</dbReference>
<proteinExistence type="predicted"/>
<evidence type="ECO:0000313" key="6">
    <source>
        <dbReference type="EMBL" id="SIQ01612.1"/>
    </source>
</evidence>
<keyword evidence="1" id="KW-0285">Flavoprotein</keyword>
<evidence type="ECO:0000256" key="1">
    <source>
        <dbReference type="ARBA" id="ARBA00022630"/>
    </source>
</evidence>
<evidence type="ECO:0000256" key="3">
    <source>
        <dbReference type="ARBA" id="ARBA00022857"/>
    </source>
</evidence>
<evidence type="ECO:0000256" key="4">
    <source>
        <dbReference type="ARBA" id="ARBA00023002"/>
    </source>
</evidence>
<dbReference type="InterPro" id="IPR029479">
    <property type="entry name" value="Nitroreductase"/>
</dbReference>
<dbReference type="AlphaFoldDB" id="A0A1N6PBQ4"/>
<dbReference type="PANTHER" id="PTHR43543">
    <property type="entry name" value="MALONIC SEMIALDEHYDE REDUCTASE RUTE-RELATED"/>
    <property type="match status" value="1"/>
</dbReference>
<keyword evidence="4" id="KW-0560">Oxidoreductase</keyword>
<dbReference type="eggNOG" id="COG0778">
    <property type="taxonomic scope" value="Bacteria"/>
</dbReference>
<dbReference type="GO" id="GO:0016491">
    <property type="term" value="F:oxidoreductase activity"/>
    <property type="evidence" value="ECO:0007669"/>
    <property type="project" value="UniProtKB-KW"/>
</dbReference>
<dbReference type="RefSeq" id="WP_076461158.1">
    <property type="nucleotide sequence ID" value="NZ_FTMN01000001.1"/>
</dbReference>
<dbReference type="CDD" id="cd02148">
    <property type="entry name" value="RutE-like"/>
    <property type="match status" value="1"/>
</dbReference>
<evidence type="ECO:0000313" key="7">
    <source>
        <dbReference type="Proteomes" id="UP000186895"/>
    </source>
</evidence>
<dbReference type="NCBIfam" id="NF003768">
    <property type="entry name" value="PRK05365.1"/>
    <property type="match status" value="1"/>
</dbReference>
<dbReference type="STRING" id="49186.SAMN05421647_101917"/>